<protein>
    <recommendedName>
        <fullName evidence="3">Ketimine reductase mu-crystallin</fullName>
        <ecNumber evidence="16">1.5.1.1</ecNumber>
        <ecNumber evidence="2">1.5.1.25</ecNumber>
    </recommendedName>
    <alternativeName>
        <fullName evidence="17">1-piperideine-2-carboxylate/1-pyrroline-2-carboxylate reductase</fullName>
    </alternativeName>
    <alternativeName>
        <fullName evidence="4">NADP-regulated thyroid-hormone-binding protein</fullName>
    </alternativeName>
</protein>
<evidence type="ECO:0000256" key="1">
    <source>
        <dbReference type="ARBA" id="ARBA00008903"/>
    </source>
</evidence>
<name>A0A9W9YSG2_9CNID</name>
<dbReference type="GO" id="GO:0050241">
    <property type="term" value="F:pyrroline-2-carboxylate reductase activity"/>
    <property type="evidence" value="ECO:0007669"/>
    <property type="project" value="UniProtKB-EC"/>
</dbReference>
<comment type="similarity">
    <text evidence="1">Belongs to the ornithine cyclodeaminase/mu-crystallin family.</text>
</comment>
<dbReference type="EC" id="1.5.1.1" evidence="16"/>
<evidence type="ECO:0000256" key="11">
    <source>
        <dbReference type="ARBA" id="ARBA00093250"/>
    </source>
</evidence>
<comment type="catalytic activity">
    <reaction evidence="14">
        <text>L-pipecolate + NADP(+) = Delta(1)-piperideine-2-carboxylate + NADPH + H(+)</text>
        <dbReference type="Rhea" id="RHEA:12524"/>
        <dbReference type="ChEBI" id="CHEBI:15378"/>
        <dbReference type="ChEBI" id="CHEBI:57783"/>
        <dbReference type="ChEBI" id="CHEBI:58349"/>
        <dbReference type="ChEBI" id="CHEBI:61185"/>
        <dbReference type="ChEBI" id="CHEBI:77631"/>
        <dbReference type="EC" id="1.5.1.1"/>
    </reaction>
    <physiologicalReaction direction="right-to-left" evidence="14">
        <dbReference type="Rhea" id="RHEA:12526"/>
    </physiologicalReaction>
</comment>
<evidence type="ECO:0000256" key="16">
    <source>
        <dbReference type="ARBA" id="ARBA00093598"/>
    </source>
</evidence>
<organism evidence="18 19">
    <name type="scientific">Desmophyllum pertusum</name>
    <dbReference type="NCBI Taxonomy" id="174260"/>
    <lineage>
        <taxon>Eukaryota</taxon>
        <taxon>Metazoa</taxon>
        <taxon>Cnidaria</taxon>
        <taxon>Anthozoa</taxon>
        <taxon>Hexacorallia</taxon>
        <taxon>Scleractinia</taxon>
        <taxon>Caryophylliina</taxon>
        <taxon>Caryophylliidae</taxon>
        <taxon>Desmophyllum</taxon>
    </lineage>
</organism>
<comment type="catalytic activity">
    <reaction evidence="12">
        <text>(3R)-1,4-thiomorpholine-3-carboxylate + NADP(+) = 3,4-dehydrothiomorpholine-3-carboxylate + NADPH + 2 H(+)</text>
        <dbReference type="Rhea" id="RHEA:12500"/>
        <dbReference type="ChEBI" id="CHEBI:15378"/>
        <dbReference type="ChEBI" id="CHEBI:57783"/>
        <dbReference type="ChEBI" id="CHEBI:58349"/>
        <dbReference type="ChEBI" id="CHEBI:58517"/>
        <dbReference type="ChEBI" id="CHEBI:176873"/>
        <dbReference type="EC" id="1.5.1.25"/>
    </reaction>
    <physiologicalReaction direction="right-to-left" evidence="12">
        <dbReference type="Rhea" id="RHEA:12502"/>
    </physiologicalReaction>
</comment>
<comment type="catalytic activity">
    <reaction evidence="11">
        <text>(S)-cystathionine ketimine + NADH + 2 H(+) = (3R,5S)-2,3,5,6,7-pentahydro-1,4-thiazepine-3,5-dicarboxylate + NAD(+)</text>
        <dbReference type="Rhea" id="RHEA:68032"/>
        <dbReference type="ChEBI" id="CHEBI:15378"/>
        <dbReference type="ChEBI" id="CHEBI:57540"/>
        <dbReference type="ChEBI" id="CHEBI:57945"/>
        <dbReference type="ChEBI" id="CHEBI:176808"/>
        <dbReference type="ChEBI" id="CHEBI:176810"/>
    </reaction>
    <physiologicalReaction direction="left-to-right" evidence="11">
        <dbReference type="Rhea" id="RHEA:68033"/>
    </physiologicalReaction>
</comment>
<comment type="catalytic activity">
    <reaction evidence="9">
        <text>(S)-cystathionine ketimine + NADPH + 2 H(+) = (3R,5S)-2,3,5,6,7-pentahydro-1,4-thiazepine-3,5-dicarboxylate + NADP(+)</text>
        <dbReference type="Rhea" id="RHEA:68036"/>
        <dbReference type="ChEBI" id="CHEBI:15378"/>
        <dbReference type="ChEBI" id="CHEBI:57783"/>
        <dbReference type="ChEBI" id="CHEBI:58349"/>
        <dbReference type="ChEBI" id="CHEBI:176808"/>
        <dbReference type="ChEBI" id="CHEBI:176810"/>
    </reaction>
    <physiologicalReaction direction="left-to-right" evidence="9">
        <dbReference type="Rhea" id="RHEA:68037"/>
    </physiologicalReaction>
</comment>
<dbReference type="Gene3D" id="3.40.50.720">
    <property type="entry name" value="NAD(P)-binding Rossmann-like Domain"/>
    <property type="match status" value="1"/>
</dbReference>
<dbReference type="InterPro" id="IPR003462">
    <property type="entry name" value="ODC_Mu_crystall"/>
</dbReference>
<comment type="subunit">
    <text evidence="15">Homodimer. Binds the thyroid hormone triiodothyronine (T3); T3 binding inhibits enzymatic activity.</text>
</comment>
<dbReference type="OrthoDB" id="41492at2759"/>
<dbReference type="PANTHER" id="PTHR13812:SF19">
    <property type="entry name" value="KETIMINE REDUCTASE MU-CRYSTALLIN"/>
    <property type="match status" value="1"/>
</dbReference>
<sequence length="351" mass="38212">MATRTMNPVKVLNFFTQVKRSPNVSRFGLCNIFQGFTTARRDDQPPEYISASQVQQVLRYKELIPEIEKSFVNFSDRKNGGIIQPVRLKVPVKEHSGILYVMPCYSAKDNALITKVTAPYYSKDNVNHRVPSHLLYFNAGTGDLVAIMDGTVISEMRTAAASAVATKHLASEDTEVLCILGSGAQARSHAQALKFVRPFSEVRVWSRTPANAKRFAEEIGATACETAEQAVSGADVIVTVTSSSTPVLLGKWIKPGAHINGAGAARPTWRELDDDVMHKSVVIADSIEAAMVESGAIILSKAKVTGELGEVISGKIKVDKKKTTLFKSLGMAVQDVVSAKLVYERIQETKS</sequence>
<dbReference type="AlphaFoldDB" id="A0A9W9YSG2"/>
<dbReference type="Gene3D" id="3.30.1780.10">
    <property type="entry name" value="ornithine cyclodeaminase, domain 1"/>
    <property type="match status" value="1"/>
</dbReference>
<comment type="catalytic activity">
    <reaction evidence="10">
        <text>(R)-lanthionine ketimine + NADPH + 2 H(+) = (3R,5R)-1,4-thiomorpholine-3,5-dicarboxylate + NADP(+)</text>
        <dbReference type="Rhea" id="RHEA:68040"/>
        <dbReference type="ChEBI" id="CHEBI:15378"/>
        <dbReference type="ChEBI" id="CHEBI:57783"/>
        <dbReference type="ChEBI" id="CHEBI:58349"/>
        <dbReference type="ChEBI" id="CHEBI:176891"/>
        <dbReference type="ChEBI" id="CHEBI:176892"/>
    </reaction>
    <physiologicalReaction direction="left-to-right" evidence="10">
        <dbReference type="Rhea" id="RHEA:68041"/>
    </physiologicalReaction>
</comment>
<dbReference type="InterPro" id="IPR036291">
    <property type="entry name" value="NAD(P)-bd_dom_sf"/>
</dbReference>
<dbReference type="GO" id="GO:0042562">
    <property type="term" value="F:hormone binding"/>
    <property type="evidence" value="ECO:0007669"/>
    <property type="project" value="TreeGrafter"/>
</dbReference>
<dbReference type="PANTHER" id="PTHR13812">
    <property type="entry name" value="KETIMINE REDUCTASE MU-CRYSTALLIN"/>
    <property type="match status" value="1"/>
</dbReference>
<evidence type="ECO:0000256" key="6">
    <source>
        <dbReference type="ARBA" id="ARBA00093197"/>
    </source>
</evidence>
<evidence type="ECO:0000256" key="10">
    <source>
        <dbReference type="ARBA" id="ARBA00093248"/>
    </source>
</evidence>
<dbReference type="Pfam" id="PF02423">
    <property type="entry name" value="OCD_Mu_crystall"/>
    <property type="match status" value="1"/>
</dbReference>
<dbReference type="SUPFAM" id="SSF51735">
    <property type="entry name" value="NAD(P)-binding Rossmann-fold domains"/>
    <property type="match status" value="1"/>
</dbReference>
<comment type="caution">
    <text evidence="18">The sequence shown here is derived from an EMBL/GenBank/DDBJ whole genome shotgun (WGS) entry which is preliminary data.</text>
</comment>
<evidence type="ECO:0000256" key="14">
    <source>
        <dbReference type="ARBA" id="ARBA00093273"/>
    </source>
</evidence>
<comment type="catalytic activity">
    <reaction evidence="6">
        <text>Delta(2)-thiazoline-2-carboxylate + NADPH + 2 H(+) = L-thiazolidine-2-carboxylate + NADP(+)</text>
        <dbReference type="Rhea" id="RHEA:68072"/>
        <dbReference type="ChEBI" id="CHEBI:15378"/>
        <dbReference type="ChEBI" id="CHEBI:57783"/>
        <dbReference type="ChEBI" id="CHEBI:58349"/>
        <dbReference type="ChEBI" id="CHEBI:176895"/>
        <dbReference type="ChEBI" id="CHEBI:176896"/>
    </reaction>
    <physiologicalReaction direction="left-to-right" evidence="6">
        <dbReference type="Rhea" id="RHEA:68073"/>
    </physiologicalReaction>
</comment>
<reference evidence="18" key="1">
    <citation type="submission" date="2023-01" db="EMBL/GenBank/DDBJ databases">
        <title>Genome assembly of the deep-sea coral Lophelia pertusa.</title>
        <authorList>
            <person name="Herrera S."/>
            <person name="Cordes E."/>
        </authorList>
    </citation>
    <scope>NUCLEOTIDE SEQUENCE</scope>
    <source>
        <strain evidence="18">USNM1676648</strain>
        <tissue evidence="18">Polyp</tissue>
    </source>
</reference>
<dbReference type="Proteomes" id="UP001163046">
    <property type="component" value="Unassembled WGS sequence"/>
</dbReference>
<evidence type="ECO:0000256" key="12">
    <source>
        <dbReference type="ARBA" id="ARBA00093263"/>
    </source>
</evidence>
<evidence type="ECO:0000256" key="17">
    <source>
        <dbReference type="ARBA" id="ARBA00093650"/>
    </source>
</evidence>
<comment type="catalytic activity">
    <reaction evidence="8">
        <text>(3R)-1,4-thiomorpholine-3-carboxylate + NAD(+) = 3,4-dehydrothiomorpholine-3-carboxylate + NADH + 2 H(+)</text>
        <dbReference type="Rhea" id="RHEA:12504"/>
        <dbReference type="ChEBI" id="CHEBI:15378"/>
        <dbReference type="ChEBI" id="CHEBI:57540"/>
        <dbReference type="ChEBI" id="CHEBI:57945"/>
        <dbReference type="ChEBI" id="CHEBI:58517"/>
        <dbReference type="ChEBI" id="CHEBI:176873"/>
        <dbReference type="EC" id="1.5.1.25"/>
    </reaction>
    <physiologicalReaction direction="right-to-left" evidence="8">
        <dbReference type="Rhea" id="RHEA:12506"/>
    </physiologicalReaction>
</comment>
<evidence type="ECO:0000256" key="13">
    <source>
        <dbReference type="ARBA" id="ARBA00093264"/>
    </source>
</evidence>
<gene>
    <name evidence="18" type="ORF">OS493_005532</name>
</gene>
<evidence type="ECO:0000256" key="2">
    <source>
        <dbReference type="ARBA" id="ARBA00012883"/>
    </source>
</evidence>
<evidence type="ECO:0000256" key="3">
    <source>
        <dbReference type="ARBA" id="ARBA00015173"/>
    </source>
</evidence>
<comment type="catalytic activity">
    <reaction evidence="5">
        <text>L-pipecolate + NAD(+) = Delta(1)-piperideine-2-carboxylate + NADH + H(+)</text>
        <dbReference type="Rhea" id="RHEA:30807"/>
        <dbReference type="ChEBI" id="CHEBI:15378"/>
        <dbReference type="ChEBI" id="CHEBI:57540"/>
        <dbReference type="ChEBI" id="CHEBI:57945"/>
        <dbReference type="ChEBI" id="CHEBI:61185"/>
        <dbReference type="ChEBI" id="CHEBI:77631"/>
        <dbReference type="EC" id="1.5.1.1"/>
    </reaction>
    <physiologicalReaction direction="right-to-left" evidence="5">
        <dbReference type="Rhea" id="RHEA:30809"/>
    </physiologicalReaction>
</comment>
<accession>A0A9W9YSG2</accession>
<evidence type="ECO:0000256" key="9">
    <source>
        <dbReference type="ARBA" id="ARBA00093227"/>
    </source>
</evidence>
<evidence type="ECO:0000313" key="19">
    <source>
        <dbReference type="Proteomes" id="UP001163046"/>
    </source>
</evidence>
<dbReference type="GO" id="GO:0005737">
    <property type="term" value="C:cytoplasm"/>
    <property type="evidence" value="ECO:0007669"/>
    <property type="project" value="TreeGrafter"/>
</dbReference>
<evidence type="ECO:0000256" key="4">
    <source>
        <dbReference type="ARBA" id="ARBA00033420"/>
    </source>
</evidence>
<evidence type="ECO:0000313" key="18">
    <source>
        <dbReference type="EMBL" id="KAJ7365425.1"/>
    </source>
</evidence>
<proteinExistence type="inferred from homology"/>
<evidence type="ECO:0000256" key="7">
    <source>
        <dbReference type="ARBA" id="ARBA00093203"/>
    </source>
</evidence>
<comment type="catalytic activity">
    <reaction evidence="7">
        <text>L-proline + NADP(+) = 1-pyrroline-2-carboxylate + NADPH + H(+)</text>
        <dbReference type="Rhea" id="RHEA:20317"/>
        <dbReference type="ChEBI" id="CHEBI:15378"/>
        <dbReference type="ChEBI" id="CHEBI:39785"/>
        <dbReference type="ChEBI" id="CHEBI:57783"/>
        <dbReference type="ChEBI" id="CHEBI:58349"/>
        <dbReference type="ChEBI" id="CHEBI:60039"/>
        <dbReference type="EC" id="1.5.1.1"/>
    </reaction>
    <physiologicalReaction direction="right-to-left" evidence="7">
        <dbReference type="Rhea" id="RHEA:20319"/>
    </physiologicalReaction>
</comment>
<comment type="catalytic activity">
    <reaction evidence="13">
        <text>L-proline + NAD(+) = 1-pyrroline-2-carboxylate + NADH + H(+)</text>
        <dbReference type="Rhea" id="RHEA:20321"/>
        <dbReference type="ChEBI" id="CHEBI:15378"/>
        <dbReference type="ChEBI" id="CHEBI:39785"/>
        <dbReference type="ChEBI" id="CHEBI:57540"/>
        <dbReference type="ChEBI" id="CHEBI:57945"/>
        <dbReference type="ChEBI" id="CHEBI:60039"/>
        <dbReference type="EC" id="1.5.1.1"/>
    </reaction>
    <physiologicalReaction direction="right-to-left" evidence="13">
        <dbReference type="Rhea" id="RHEA:20323"/>
    </physiologicalReaction>
</comment>
<dbReference type="FunFam" id="3.40.50.720:FF:000241">
    <property type="entry name" value="ketimine reductase mu-crystallin"/>
    <property type="match status" value="1"/>
</dbReference>
<evidence type="ECO:0000256" key="8">
    <source>
        <dbReference type="ARBA" id="ARBA00093226"/>
    </source>
</evidence>
<dbReference type="PIRSF" id="PIRSF001439">
    <property type="entry name" value="CryM"/>
    <property type="match status" value="1"/>
</dbReference>
<evidence type="ECO:0000256" key="15">
    <source>
        <dbReference type="ARBA" id="ARBA00093567"/>
    </source>
</evidence>
<keyword evidence="19" id="KW-1185">Reference proteome</keyword>
<dbReference type="EMBL" id="MU827303">
    <property type="protein sequence ID" value="KAJ7365425.1"/>
    <property type="molecule type" value="Genomic_DNA"/>
</dbReference>
<dbReference type="EC" id="1.5.1.25" evidence="2"/>
<dbReference type="GO" id="GO:0047127">
    <property type="term" value="F:thiomorpholine-carboxylate dehydrogenase activity"/>
    <property type="evidence" value="ECO:0007669"/>
    <property type="project" value="UniProtKB-EC"/>
</dbReference>
<evidence type="ECO:0000256" key="5">
    <source>
        <dbReference type="ARBA" id="ARBA00093190"/>
    </source>
</evidence>
<dbReference type="InterPro" id="IPR023401">
    <property type="entry name" value="ODC_N"/>
</dbReference>